<dbReference type="InterPro" id="IPR052337">
    <property type="entry name" value="SAT4-like"/>
</dbReference>
<dbReference type="Pfam" id="PF20684">
    <property type="entry name" value="Fung_rhodopsin"/>
    <property type="match status" value="1"/>
</dbReference>
<comment type="subcellular location">
    <subcellularLocation>
        <location evidence="1">Membrane</location>
        <topology evidence="1">Multi-pass membrane protein</topology>
    </subcellularLocation>
</comment>
<evidence type="ECO:0000256" key="6">
    <source>
        <dbReference type="SAM" id="Phobius"/>
    </source>
</evidence>
<dbReference type="PANTHER" id="PTHR33048:SF47">
    <property type="entry name" value="INTEGRAL MEMBRANE PROTEIN-RELATED"/>
    <property type="match status" value="1"/>
</dbReference>
<organism evidence="8 9">
    <name type="scientific">Xylaria grammica</name>
    <dbReference type="NCBI Taxonomy" id="363999"/>
    <lineage>
        <taxon>Eukaryota</taxon>
        <taxon>Fungi</taxon>
        <taxon>Dikarya</taxon>
        <taxon>Ascomycota</taxon>
        <taxon>Pezizomycotina</taxon>
        <taxon>Sordariomycetes</taxon>
        <taxon>Xylariomycetidae</taxon>
        <taxon>Xylariales</taxon>
        <taxon>Xylariaceae</taxon>
        <taxon>Xylaria</taxon>
    </lineage>
</organism>
<protein>
    <recommendedName>
        <fullName evidence="7">Rhodopsin domain-containing protein</fullName>
    </recommendedName>
</protein>
<comment type="caution">
    <text evidence="8">The sequence shown here is derived from an EMBL/GenBank/DDBJ whole genome shotgun (WGS) entry which is preliminary data.</text>
</comment>
<dbReference type="AlphaFoldDB" id="A0A439D3V4"/>
<evidence type="ECO:0000256" key="4">
    <source>
        <dbReference type="ARBA" id="ARBA00023136"/>
    </source>
</evidence>
<evidence type="ECO:0000313" key="9">
    <source>
        <dbReference type="Proteomes" id="UP000286045"/>
    </source>
</evidence>
<gene>
    <name evidence="8" type="ORF">EKO27_g6021</name>
</gene>
<feature type="transmembrane region" description="Helical" evidence="6">
    <location>
        <begin position="212"/>
        <end position="231"/>
    </location>
</feature>
<dbReference type="STRING" id="363999.A0A439D3V4"/>
<dbReference type="EMBL" id="RYZI01000169">
    <property type="protein sequence ID" value="RWA09087.1"/>
    <property type="molecule type" value="Genomic_DNA"/>
</dbReference>
<comment type="similarity">
    <text evidence="5">Belongs to the SAT4 family.</text>
</comment>
<accession>A0A439D3V4</accession>
<proteinExistence type="inferred from homology"/>
<keyword evidence="4 6" id="KW-0472">Membrane</keyword>
<evidence type="ECO:0000256" key="5">
    <source>
        <dbReference type="ARBA" id="ARBA00038359"/>
    </source>
</evidence>
<evidence type="ECO:0000259" key="7">
    <source>
        <dbReference type="Pfam" id="PF20684"/>
    </source>
</evidence>
<sequence>MSLDQLHSLPPAQQQAILNGPALAPPAGVVPNLDNPPNGNALCIGIIAFLLILATSAFTLAAYVKLFYVKKLYLEDFSCILSIISHFGLFVHQWNVRVKDLAGILYLVHVGSELYAVIIVLFKTAILLEWWTCYILLGTNVVFYTVILISANATCKPFAKLWDKTLPGDCSDNNAFDVATASYNFVSDVFILLLPQRLIWRLHLKTKAKVGIAFIFAVGISACVAAAYRLYASIEYLEMADITYGIADIALGTEAEIVCAMLVFWVPTLPKAFRDVRNLFRRLASVFSRQKGSTGTATTSSHPDFNGQVESGLPHPREAYVPNMSILRTTQVSINGECDHESIPQHLEDARRC</sequence>
<evidence type="ECO:0000256" key="3">
    <source>
        <dbReference type="ARBA" id="ARBA00022989"/>
    </source>
</evidence>
<evidence type="ECO:0000313" key="8">
    <source>
        <dbReference type="EMBL" id="RWA09087.1"/>
    </source>
</evidence>
<dbReference type="GO" id="GO:0016020">
    <property type="term" value="C:membrane"/>
    <property type="evidence" value="ECO:0007669"/>
    <property type="project" value="UniProtKB-SubCell"/>
</dbReference>
<evidence type="ECO:0000256" key="1">
    <source>
        <dbReference type="ARBA" id="ARBA00004141"/>
    </source>
</evidence>
<feature type="transmembrane region" description="Helical" evidence="6">
    <location>
        <begin position="243"/>
        <end position="266"/>
    </location>
</feature>
<feature type="transmembrane region" description="Helical" evidence="6">
    <location>
        <begin position="103"/>
        <end position="122"/>
    </location>
</feature>
<reference evidence="8 9" key="1">
    <citation type="submission" date="2018-12" db="EMBL/GenBank/DDBJ databases">
        <title>Draft genome sequence of Xylaria grammica IHI A82.</title>
        <authorList>
            <person name="Buettner E."/>
            <person name="Kellner H."/>
        </authorList>
    </citation>
    <scope>NUCLEOTIDE SEQUENCE [LARGE SCALE GENOMIC DNA]</scope>
    <source>
        <strain evidence="8 9">IHI A82</strain>
    </source>
</reference>
<evidence type="ECO:0000256" key="2">
    <source>
        <dbReference type="ARBA" id="ARBA00022692"/>
    </source>
</evidence>
<dbReference type="InterPro" id="IPR049326">
    <property type="entry name" value="Rhodopsin_dom_fungi"/>
</dbReference>
<feature type="domain" description="Rhodopsin" evidence="7">
    <location>
        <begin position="80"/>
        <end position="271"/>
    </location>
</feature>
<keyword evidence="2 6" id="KW-0812">Transmembrane</keyword>
<dbReference type="Proteomes" id="UP000286045">
    <property type="component" value="Unassembled WGS sequence"/>
</dbReference>
<keyword evidence="3 6" id="KW-1133">Transmembrane helix</keyword>
<feature type="transmembrane region" description="Helical" evidence="6">
    <location>
        <begin position="134"/>
        <end position="153"/>
    </location>
</feature>
<name>A0A439D3V4_9PEZI</name>
<dbReference type="PANTHER" id="PTHR33048">
    <property type="entry name" value="PTH11-LIKE INTEGRAL MEMBRANE PROTEIN (AFU_ORTHOLOGUE AFUA_5G11245)"/>
    <property type="match status" value="1"/>
</dbReference>
<keyword evidence="9" id="KW-1185">Reference proteome</keyword>
<feature type="transmembrane region" description="Helical" evidence="6">
    <location>
        <begin position="39"/>
        <end position="60"/>
    </location>
</feature>